<keyword evidence="2" id="KW-0732">Signal</keyword>
<dbReference type="InterPro" id="IPR050695">
    <property type="entry name" value="N-acetylmuramoyl_amidase_3"/>
</dbReference>
<evidence type="ECO:0000256" key="2">
    <source>
        <dbReference type="SAM" id="SignalP"/>
    </source>
</evidence>
<reference evidence="5" key="1">
    <citation type="journal article" date="2019" name="Int. J. Syst. Evol. Microbiol.">
        <title>The Global Catalogue of Microorganisms (GCM) 10K type strain sequencing project: providing services to taxonomists for standard genome sequencing and annotation.</title>
        <authorList>
            <consortium name="The Broad Institute Genomics Platform"/>
            <consortium name="The Broad Institute Genome Sequencing Center for Infectious Disease"/>
            <person name="Wu L."/>
            <person name="Ma J."/>
        </authorList>
    </citation>
    <scope>NUCLEOTIDE SEQUENCE [LARGE SCALE GENOMIC DNA]</scope>
    <source>
        <strain evidence="5">DFY41</strain>
    </source>
</reference>
<dbReference type="RefSeq" id="WP_378586934.1">
    <property type="nucleotide sequence ID" value="NZ_JBHSKD010000004.1"/>
</dbReference>
<sequence>MIPVLPHARAAVVATVLLAAVGSNAFAAPASTPVVAPGTDGPGSVSLVAAPELPLAGRTVVIDAGHQLGNHNYPRKIAKLVPAGGFKKECNTTGTATNAGVPEATIAWQVAQRLRARLVDLGADVVRTRTSNREDRWGPCIDERGRRGNAIGADLKLSLHGDGSYVAHAHGFHVIAPTNRPRWTGDIAKASVRLARDVRRALVARDLAVANYVAGGDGLDRRGDLGTLNLSDVPTVMLEMGNLRNRHDAHRLTSSHGQRTYVRGLVAAVERYLG</sequence>
<keyword evidence="5" id="KW-1185">Reference proteome</keyword>
<dbReference type="EMBL" id="JBHSKD010000004">
    <property type="protein sequence ID" value="MFC5175719.1"/>
    <property type="molecule type" value="Genomic_DNA"/>
</dbReference>
<evidence type="ECO:0000256" key="1">
    <source>
        <dbReference type="ARBA" id="ARBA00022801"/>
    </source>
</evidence>
<evidence type="ECO:0000259" key="3">
    <source>
        <dbReference type="SMART" id="SM00646"/>
    </source>
</evidence>
<dbReference type="SMART" id="SM00646">
    <property type="entry name" value="Ami_3"/>
    <property type="match status" value="1"/>
</dbReference>
<protein>
    <submittedName>
        <fullName evidence="4">N-acetylmuramoyl-L-alanine amidase</fullName>
    </submittedName>
</protein>
<dbReference type="Gene3D" id="3.40.630.40">
    <property type="entry name" value="Zn-dependent exopeptidases"/>
    <property type="match status" value="1"/>
</dbReference>
<dbReference type="InterPro" id="IPR002508">
    <property type="entry name" value="MurNAc-LAA_cat"/>
</dbReference>
<comment type="caution">
    <text evidence="4">The sequence shown here is derived from an EMBL/GenBank/DDBJ whole genome shotgun (WGS) entry which is preliminary data.</text>
</comment>
<name>A0ABW0BEK1_9ACTN</name>
<dbReference type="CDD" id="cd02696">
    <property type="entry name" value="MurNAc-LAA"/>
    <property type="match status" value="1"/>
</dbReference>
<feature type="chain" id="PRO_5046045906" evidence="2">
    <location>
        <begin position="28"/>
        <end position="274"/>
    </location>
</feature>
<evidence type="ECO:0000313" key="5">
    <source>
        <dbReference type="Proteomes" id="UP001596087"/>
    </source>
</evidence>
<proteinExistence type="predicted"/>
<dbReference type="PANTHER" id="PTHR30404">
    <property type="entry name" value="N-ACETYLMURAMOYL-L-ALANINE AMIDASE"/>
    <property type="match status" value="1"/>
</dbReference>
<dbReference type="Pfam" id="PF01520">
    <property type="entry name" value="Amidase_3"/>
    <property type="match status" value="1"/>
</dbReference>
<dbReference type="SUPFAM" id="SSF53187">
    <property type="entry name" value="Zn-dependent exopeptidases"/>
    <property type="match status" value="1"/>
</dbReference>
<feature type="signal peptide" evidence="2">
    <location>
        <begin position="1"/>
        <end position="27"/>
    </location>
</feature>
<gene>
    <name evidence="4" type="ORF">ACFPGP_03480</name>
</gene>
<keyword evidence="1" id="KW-0378">Hydrolase</keyword>
<accession>A0ABW0BEK1</accession>
<dbReference type="Proteomes" id="UP001596087">
    <property type="component" value="Unassembled WGS sequence"/>
</dbReference>
<dbReference type="PANTHER" id="PTHR30404:SF0">
    <property type="entry name" value="N-ACETYLMURAMOYL-L-ALANINE AMIDASE AMIC"/>
    <property type="match status" value="1"/>
</dbReference>
<organism evidence="4 5">
    <name type="scientific">Nocardioides taihuensis</name>
    <dbReference type="NCBI Taxonomy" id="1835606"/>
    <lineage>
        <taxon>Bacteria</taxon>
        <taxon>Bacillati</taxon>
        <taxon>Actinomycetota</taxon>
        <taxon>Actinomycetes</taxon>
        <taxon>Propionibacteriales</taxon>
        <taxon>Nocardioidaceae</taxon>
        <taxon>Nocardioides</taxon>
    </lineage>
</organism>
<feature type="domain" description="MurNAc-LAA" evidence="3">
    <location>
        <begin position="145"/>
        <end position="270"/>
    </location>
</feature>
<evidence type="ECO:0000313" key="4">
    <source>
        <dbReference type="EMBL" id="MFC5175719.1"/>
    </source>
</evidence>